<evidence type="ECO:0000313" key="2">
    <source>
        <dbReference type="Proteomes" id="UP001066276"/>
    </source>
</evidence>
<keyword evidence="2" id="KW-1185">Reference proteome</keyword>
<name>A0AAV7Q3V2_PLEWA</name>
<proteinExistence type="predicted"/>
<protein>
    <submittedName>
        <fullName evidence="1">Uncharacterized protein</fullName>
    </submittedName>
</protein>
<sequence length="112" mass="12267">MCRFVAQCCGPNPNCLAERAVASVGTAFGGDGWKREKLASRRDSGALRGYLLTIKVYVLRLLGRSARGAACRTRTVSRSGRSRLRARHSEEMVESGRSWPEDATAALFGDIY</sequence>
<organism evidence="1 2">
    <name type="scientific">Pleurodeles waltl</name>
    <name type="common">Iberian ribbed newt</name>
    <dbReference type="NCBI Taxonomy" id="8319"/>
    <lineage>
        <taxon>Eukaryota</taxon>
        <taxon>Metazoa</taxon>
        <taxon>Chordata</taxon>
        <taxon>Craniata</taxon>
        <taxon>Vertebrata</taxon>
        <taxon>Euteleostomi</taxon>
        <taxon>Amphibia</taxon>
        <taxon>Batrachia</taxon>
        <taxon>Caudata</taxon>
        <taxon>Salamandroidea</taxon>
        <taxon>Salamandridae</taxon>
        <taxon>Pleurodelinae</taxon>
        <taxon>Pleurodeles</taxon>
    </lineage>
</organism>
<dbReference type="AlphaFoldDB" id="A0AAV7Q3V2"/>
<gene>
    <name evidence="1" type="ORF">NDU88_011013</name>
</gene>
<reference evidence="1" key="1">
    <citation type="journal article" date="2022" name="bioRxiv">
        <title>Sequencing and chromosome-scale assembly of the giantPleurodeles waltlgenome.</title>
        <authorList>
            <person name="Brown T."/>
            <person name="Elewa A."/>
            <person name="Iarovenko S."/>
            <person name="Subramanian E."/>
            <person name="Araus A.J."/>
            <person name="Petzold A."/>
            <person name="Susuki M."/>
            <person name="Suzuki K.-i.T."/>
            <person name="Hayashi T."/>
            <person name="Toyoda A."/>
            <person name="Oliveira C."/>
            <person name="Osipova E."/>
            <person name="Leigh N.D."/>
            <person name="Simon A."/>
            <person name="Yun M.H."/>
        </authorList>
    </citation>
    <scope>NUCLEOTIDE SEQUENCE</scope>
    <source>
        <strain evidence="1">20211129_DDA</strain>
        <tissue evidence="1">Liver</tissue>
    </source>
</reference>
<accession>A0AAV7Q3V2</accession>
<dbReference type="Proteomes" id="UP001066276">
    <property type="component" value="Chromosome 7"/>
</dbReference>
<dbReference type="EMBL" id="JANPWB010000011">
    <property type="protein sequence ID" value="KAJ1132710.1"/>
    <property type="molecule type" value="Genomic_DNA"/>
</dbReference>
<comment type="caution">
    <text evidence="1">The sequence shown here is derived from an EMBL/GenBank/DDBJ whole genome shotgun (WGS) entry which is preliminary data.</text>
</comment>
<evidence type="ECO:0000313" key="1">
    <source>
        <dbReference type="EMBL" id="KAJ1132710.1"/>
    </source>
</evidence>